<gene>
    <name evidence="1" type="ORF">UFOVP1033_96</name>
    <name evidence="2" type="ORF">UFOVP1631_96</name>
</gene>
<sequence>MTELSEHQTDLIKSITIANEFLKIVRGFKIDAERTDSLPQDVKEYLANEHLNSILKEKEIEPEMLVWGFMHMIEILLKYADLDPEDLTQVMDHFVKYVIENPEQYTDRSTDEN</sequence>
<dbReference type="EMBL" id="LR796981">
    <property type="protein sequence ID" value="CAB4179358.1"/>
    <property type="molecule type" value="Genomic_DNA"/>
</dbReference>
<protein>
    <submittedName>
        <fullName evidence="2">Uncharacterized protein</fullName>
    </submittedName>
</protein>
<dbReference type="EMBL" id="LR797501">
    <property type="protein sequence ID" value="CAB4220888.1"/>
    <property type="molecule type" value="Genomic_DNA"/>
</dbReference>
<reference evidence="2" key="1">
    <citation type="submission" date="2020-05" db="EMBL/GenBank/DDBJ databases">
        <authorList>
            <person name="Chiriac C."/>
            <person name="Salcher M."/>
            <person name="Ghai R."/>
            <person name="Kavagutti S V."/>
        </authorList>
    </citation>
    <scope>NUCLEOTIDE SEQUENCE</scope>
</reference>
<proteinExistence type="predicted"/>
<name>A0A6J5SZI9_9CAUD</name>
<organism evidence="2">
    <name type="scientific">uncultured Caudovirales phage</name>
    <dbReference type="NCBI Taxonomy" id="2100421"/>
    <lineage>
        <taxon>Viruses</taxon>
        <taxon>Duplodnaviria</taxon>
        <taxon>Heunggongvirae</taxon>
        <taxon>Uroviricota</taxon>
        <taxon>Caudoviricetes</taxon>
        <taxon>Peduoviridae</taxon>
        <taxon>Maltschvirus</taxon>
        <taxon>Maltschvirus maltsch</taxon>
    </lineage>
</organism>
<evidence type="ECO:0000313" key="2">
    <source>
        <dbReference type="EMBL" id="CAB4220888.1"/>
    </source>
</evidence>
<evidence type="ECO:0000313" key="1">
    <source>
        <dbReference type="EMBL" id="CAB4179358.1"/>
    </source>
</evidence>
<accession>A0A6J5SZI9</accession>